<feature type="active site" description="Proton acceptor" evidence="16">
    <location>
        <position position="96"/>
    </location>
</feature>
<feature type="binding site" evidence="16">
    <location>
        <position position="172"/>
    </location>
    <ligand>
        <name>substrate</name>
    </ligand>
</feature>
<comment type="caution">
    <text evidence="17">The sequence shown here is derived from an EMBL/GenBank/DDBJ whole genome shotgun (WGS) entry which is preliminary data.</text>
</comment>
<evidence type="ECO:0000256" key="9">
    <source>
        <dbReference type="ARBA" id="ARBA00022741"/>
    </source>
</evidence>
<dbReference type="Gene3D" id="3.30.420.40">
    <property type="match status" value="1"/>
</dbReference>
<dbReference type="PANTHER" id="PTHR34265">
    <property type="entry name" value="TYPE III PANTOTHENATE KINASE"/>
    <property type="match status" value="1"/>
</dbReference>
<dbReference type="GO" id="GO:0005524">
    <property type="term" value="F:ATP binding"/>
    <property type="evidence" value="ECO:0007669"/>
    <property type="project" value="UniProtKB-UniRule"/>
</dbReference>
<evidence type="ECO:0000256" key="5">
    <source>
        <dbReference type="ARBA" id="ARBA00011738"/>
    </source>
</evidence>
<comment type="pathway">
    <text evidence="4 16">Cofactor biosynthesis; coenzyme A biosynthesis; CoA from (R)-pantothenate: step 1/5.</text>
</comment>
<dbReference type="AlphaFoldDB" id="A0A4R8DP16"/>
<organism evidence="17 18">
    <name type="scientific">Dinghuibacter silviterrae</name>
    <dbReference type="NCBI Taxonomy" id="1539049"/>
    <lineage>
        <taxon>Bacteria</taxon>
        <taxon>Pseudomonadati</taxon>
        <taxon>Bacteroidota</taxon>
        <taxon>Chitinophagia</taxon>
        <taxon>Chitinophagales</taxon>
        <taxon>Chitinophagaceae</taxon>
        <taxon>Dinghuibacter</taxon>
    </lineage>
</organism>
<evidence type="ECO:0000256" key="2">
    <source>
        <dbReference type="ARBA" id="ARBA00001958"/>
    </source>
</evidence>
<name>A0A4R8DP16_9BACT</name>
<accession>A0A4R8DP16</accession>
<evidence type="ECO:0000313" key="18">
    <source>
        <dbReference type="Proteomes" id="UP000294498"/>
    </source>
</evidence>
<dbReference type="UniPathway" id="UPA00241">
    <property type="reaction ID" value="UER00352"/>
</dbReference>
<dbReference type="CDD" id="cd24015">
    <property type="entry name" value="ASKHA_NBD_PanK-III"/>
    <property type="match status" value="1"/>
</dbReference>
<comment type="catalytic activity">
    <reaction evidence="1 16">
        <text>(R)-pantothenate + ATP = (R)-4'-phosphopantothenate + ADP + H(+)</text>
        <dbReference type="Rhea" id="RHEA:16373"/>
        <dbReference type="ChEBI" id="CHEBI:10986"/>
        <dbReference type="ChEBI" id="CHEBI:15378"/>
        <dbReference type="ChEBI" id="CHEBI:29032"/>
        <dbReference type="ChEBI" id="CHEBI:30616"/>
        <dbReference type="ChEBI" id="CHEBI:456216"/>
        <dbReference type="EC" id="2.7.1.33"/>
    </reaction>
</comment>
<evidence type="ECO:0000256" key="8">
    <source>
        <dbReference type="ARBA" id="ARBA00022679"/>
    </source>
</evidence>
<keyword evidence="9 16" id="KW-0547">Nucleotide-binding</keyword>
<evidence type="ECO:0000256" key="10">
    <source>
        <dbReference type="ARBA" id="ARBA00022777"/>
    </source>
</evidence>
<dbReference type="HAMAP" id="MF_01274">
    <property type="entry name" value="Pantothen_kinase_3"/>
    <property type="match status" value="1"/>
</dbReference>
<dbReference type="Proteomes" id="UP000294498">
    <property type="component" value="Unassembled WGS sequence"/>
</dbReference>
<evidence type="ECO:0000256" key="16">
    <source>
        <dbReference type="HAMAP-Rule" id="MF_01274"/>
    </source>
</evidence>
<dbReference type="GO" id="GO:0005737">
    <property type="term" value="C:cytoplasm"/>
    <property type="evidence" value="ECO:0007669"/>
    <property type="project" value="UniProtKB-SubCell"/>
</dbReference>
<dbReference type="GO" id="GO:0015937">
    <property type="term" value="P:coenzyme A biosynthetic process"/>
    <property type="evidence" value="ECO:0007669"/>
    <property type="project" value="UniProtKB-UniRule"/>
</dbReference>
<evidence type="ECO:0000256" key="6">
    <source>
        <dbReference type="ARBA" id="ARBA00012102"/>
    </source>
</evidence>
<dbReference type="InterPro" id="IPR043129">
    <property type="entry name" value="ATPase_NBD"/>
</dbReference>
<dbReference type="RefSeq" id="WP_133990879.1">
    <property type="nucleotide sequence ID" value="NZ_SODV01000001.1"/>
</dbReference>
<dbReference type="EMBL" id="SODV01000001">
    <property type="protein sequence ID" value="TDW99839.1"/>
    <property type="molecule type" value="Genomic_DNA"/>
</dbReference>
<evidence type="ECO:0000256" key="15">
    <source>
        <dbReference type="ARBA" id="ARBA00040883"/>
    </source>
</evidence>
<evidence type="ECO:0000256" key="11">
    <source>
        <dbReference type="ARBA" id="ARBA00022840"/>
    </source>
</evidence>
<reference evidence="17 18" key="1">
    <citation type="submission" date="2019-03" db="EMBL/GenBank/DDBJ databases">
        <title>Genomic Encyclopedia of Type Strains, Phase IV (KMG-IV): sequencing the most valuable type-strain genomes for metagenomic binning, comparative biology and taxonomic classification.</title>
        <authorList>
            <person name="Goeker M."/>
        </authorList>
    </citation>
    <scope>NUCLEOTIDE SEQUENCE [LARGE SCALE GENOMIC DNA]</scope>
    <source>
        <strain evidence="17 18">DSM 100059</strain>
    </source>
</reference>
<keyword evidence="18" id="KW-1185">Reference proteome</keyword>
<comment type="caution">
    <text evidence="16">Lacks conserved residue(s) required for the propagation of feature annotation.</text>
</comment>
<keyword evidence="8 16" id="KW-0808">Transferase</keyword>
<comment type="function">
    <text evidence="16">Catalyzes the phosphorylation of pantothenate (Pan), the first step in CoA biosynthesis.</text>
</comment>
<keyword evidence="10 16" id="KW-0418">Kinase</keyword>
<keyword evidence="7 16" id="KW-0963">Cytoplasm</keyword>
<feature type="binding site" evidence="16">
    <location>
        <position position="120"/>
    </location>
    <ligand>
        <name>ATP</name>
        <dbReference type="ChEBI" id="CHEBI:30616"/>
    </ligand>
</feature>
<dbReference type="InterPro" id="IPR004619">
    <property type="entry name" value="Type_III_PanK"/>
</dbReference>
<sequence>METVLCFDFGNTRLKCGVFIDGRLTETRVLVSDEPSVIRPLLDEYTPDKMVLASVVHHHPELETLLRAHGRLHVLSHLSRLPLSTPVGKPETIGADRLAMMTAALTRFPGVHLLVIGLGSAITYNYVDKYGEFLGGSISPGMEMRFKSLHHYTAKLPLVEADWNYPLIGSDTRTNILSGVLLGMAKEVDGVIGAYQDRYKGLEVVMTGGDTLFFSTHLTQPVHIDPDLVFKGLYTIGQWNIM</sequence>
<keyword evidence="13 16" id="KW-0173">Coenzyme A biosynthesis</keyword>
<protein>
    <recommendedName>
        <fullName evidence="15 16">Type III pantothenate kinase</fullName>
        <ecNumber evidence="6 16">2.7.1.33</ecNumber>
    </recommendedName>
    <alternativeName>
        <fullName evidence="16">PanK-III</fullName>
    </alternativeName>
    <alternativeName>
        <fullName evidence="16">Pantothenic acid kinase</fullName>
    </alternativeName>
</protein>
<feature type="binding site" evidence="16">
    <location>
        <begin position="94"/>
        <end position="97"/>
    </location>
    <ligand>
        <name>substrate</name>
    </ligand>
</feature>
<comment type="subcellular location">
    <subcellularLocation>
        <location evidence="3 16">Cytoplasm</location>
    </subcellularLocation>
</comment>
<dbReference type="SUPFAM" id="SSF53067">
    <property type="entry name" value="Actin-like ATPase domain"/>
    <property type="match status" value="2"/>
</dbReference>
<evidence type="ECO:0000256" key="4">
    <source>
        <dbReference type="ARBA" id="ARBA00005225"/>
    </source>
</evidence>
<evidence type="ECO:0000256" key="3">
    <source>
        <dbReference type="ARBA" id="ARBA00004496"/>
    </source>
</evidence>
<evidence type="ECO:0000256" key="13">
    <source>
        <dbReference type="ARBA" id="ARBA00022993"/>
    </source>
</evidence>
<comment type="similarity">
    <text evidence="14 16">Belongs to the type III pantothenate kinase family.</text>
</comment>
<evidence type="ECO:0000256" key="1">
    <source>
        <dbReference type="ARBA" id="ARBA00001206"/>
    </source>
</evidence>
<keyword evidence="11 16" id="KW-0067">ATP-binding</keyword>
<feature type="binding site" evidence="16">
    <location>
        <begin position="8"/>
        <end position="15"/>
    </location>
    <ligand>
        <name>ATP</name>
        <dbReference type="ChEBI" id="CHEBI:30616"/>
    </ligand>
</feature>
<dbReference type="EC" id="2.7.1.33" evidence="6 16"/>
<comment type="cofactor">
    <cofactor evidence="2">
        <name>K(+)</name>
        <dbReference type="ChEBI" id="CHEBI:29103"/>
    </cofactor>
</comment>
<dbReference type="Pfam" id="PF03309">
    <property type="entry name" value="Pan_kinase"/>
    <property type="match status" value="1"/>
</dbReference>
<comment type="cofactor">
    <cofactor evidence="16">
        <name>NH4(+)</name>
        <dbReference type="ChEBI" id="CHEBI:28938"/>
    </cofactor>
    <cofactor evidence="16">
        <name>K(+)</name>
        <dbReference type="ChEBI" id="CHEBI:29103"/>
    </cofactor>
    <text evidence="16">A monovalent cation. Ammonium or potassium.</text>
</comment>
<dbReference type="PANTHER" id="PTHR34265:SF1">
    <property type="entry name" value="TYPE III PANTOTHENATE KINASE"/>
    <property type="match status" value="1"/>
</dbReference>
<dbReference type="GO" id="GO:0004594">
    <property type="term" value="F:pantothenate kinase activity"/>
    <property type="evidence" value="ECO:0007669"/>
    <property type="project" value="UniProtKB-UniRule"/>
</dbReference>
<keyword evidence="12 16" id="KW-0630">Potassium</keyword>
<comment type="subunit">
    <text evidence="5 16">Homodimer.</text>
</comment>
<evidence type="ECO:0000256" key="7">
    <source>
        <dbReference type="ARBA" id="ARBA00022490"/>
    </source>
</evidence>
<evidence type="ECO:0000256" key="14">
    <source>
        <dbReference type="ARBA" id="ARBA00038036"/>
    </source>
</evidence>
<evidence type="ECO:0000256" key="12">
    <source>
        <dbReference type="ARBA" id="ARBA00022958"/>
    </source>
</evidence>
<gene>
    <name evidence="16" type="primary">coaX</name>
    <name evidence="17" type="ORF">EDB95_0853</name>
</gene>
<dbReference type="NCBIfam" id="TIGR00671">
    <property type="entry name" value="baf"/>
    <property type="match status" value="1"/>
</dbReference>
<proteinExistence type="inferred from homology"/>
<dbReference type="OrthoDB" id="9804707at2"/>
<evidence type="ECO:0000313" key="17">
    <source>
        <dbReference type="EMBL" id="TDW99839.1"/>
    </source>
</evidence>